<evidence type="ECO:0000256" key="2">
    <source>
        <dbReference type="RuleBase" id="RU003616"/>
    </source>
</evidence>
<protein>
    <recommendedName>
        <fullName evidence="3">SHSP domain-containing protein</fullName>
    </recommendedName>
</protein>
<dbReference type="PROSITE" id="PS01031">
    <property type="entry name" value="SHSP"/>
    <property type="match status" value="1"/>
</dbReference>
<dbReference type="InterPro" id="IPR008978">
    <property type="entry name" value="HSP20-like_chaperone"/>
</dbReference>
<evidence type="ECO:0000256" key="1">
    <source>
        <dbReference type="PROSITE-ProRule" id="PRU00285"/>
    </source>
</evidence>
<dbReference type="OrthoDB" id="1431247at2759"/>
<dbReference type="CDD" id="cd06472">
    <property type="entry name" value="ACD_ScHsp26_like"/>
    <property type="match status" value="1"/>
</dbReference>
<accession>A0A368QGG0</accession>
<dbReference type="AlphaFoldDB" id="A0A368QGG0"/>
<sequence>MSSLTNLYQSPAQFSHLHRPLCPVKKKGKRRESHRWQWRSQATPNGIAPLILCFPQGPAPAPLHHGGHHSYKPRLPPSRAFPPRDPEAAMPGRRAIEVRLQPGAAGDASAPPKWRMSLLENTFAGFLQGAGADAAARAVFAEGSLFSPFLFGKFFDPADAFPLWEFEPEVLLAALRRSAARTTVDWAETDAEYYLRADIPGGRKCDVEVSGDAMKVIDISGLWRVPPADGRDWRAGRWWEHGFVRRVELPEDAEWRKVEAYFDDGEGSLEIKVPKAVDAHQATA</sequence>
<dbReference type="PANTHER" id="PTHR47838">
    <property type="entry name" value="21.7 KDA CLASS VI HEAT SHOCK PROTEIN"/>
    <property type="match status" value="1"/>
</dbReference>
<gene>
    <name evidence="4" type="ORF">SETIT_3G189400v2</name>
</gene>
<dbReference type="InterPro" id="IPR002068">
    <property type="entry name" value="A-crystallin/Hsp20_dom"/>
</dbReference>
<evidence type="ECO:0000259" key="3">
    <source>
        <dbReference type="PROSITE" id="PS01031"/>
    </source>
</evidence>
<organism evidence="4">
    <name type="scientific">Setaria italica</name>
    <name type="common">Foxtail millet</name>
    <name type="synonym">Panicum italicum</name>
    <dbReference type="NCBI Taxonomy" id="4555"/>
    <lineage>
        <taxon>Eukaryota</taxon>
        <taxon>Viridiplantae</taxon>
        <taxon>Streptophyta</taxon>
        <taxon>Embryophyta</taxon>
        <taxon>Tracheophyta</taxon>
        <taxon>Spermatophyta</taxon>
        <taxon>Magnoliopsida</taxon>
        <taxon>Liliopsida</taxon>
        <taxon>Poales</taxon>
        <taxon>Poaceae</taxon>
        <taxon>PACMAD clade</taxon>
        <taxon>Panicoideae</taxon>
        <taxon>Panicodae</taxon>
        <taxon>Paniceae</taxon>
        <taxon>Cenchrinae</taxon>
        <taxon>Setaria</taxon>
    </lineage>
</organism>
<dbReference type="STRING" id="4555.A0A368QGG0"/>
<proteinExistence type="inferred from homology"/>
<evidence type="ECO:0000313" key="4">
    <source>
        <dbReference type="EMBL" id="RCV17065.1"/>
    </source>
</evidence>
<reference evidence="4" key="1">
    <citation type="journal article" date="2012" name="Nat. Biotechnol.">
        <title>Reference genome sequence of the model plant Setaria.</title>
        <authorList>
            <person name="Bennetzen J.L."/>
            <person name="Schmutz J."/>
            <person name="Wang H."/>
            <person name="Percifield R."/>
            <person name="Hawkins J."/>
            <person name="Pontaroli A.C."/>
            <person name="Estep M."/>
            <person name="Feng L."/>
            <person name="Vaughn J.N."/>
            <person name="Grimwood J."/>
            <person name="Jenkins J."/>
            <person name="Barry K."/>
            <person name="Lindquist E."/>
            <person name="Hellsten U."/>
            <person name="Deshpande S."/>
            <person name="Wang X."/>
            <person name="Wu X."/>
            <person name="Mitros T."/>
            <person name="Triplett J."/>
            <person name="Yang X."/>
            <person name="Ye C.Y."/>
            <person name="Mauro-Herrera M."/>
            <person name="Wang L."/>
            <person name="Li P."/>
            <person name="Sharma M."/>
            <person name="Sharma R."/>
            <person name="Ronald P.C."/>
            <person name="Panaud O."/>
            <person name="Kellogg E.A."/>
            <person name="Brutnell T.P."/>
            <person name="Doust A.N."/>
            <person name="Tuskan G.A."/>
            <person name="Rokhsar D."/>
            <person name="Devos K.M."/>
        </authorList>
    </citation>
    <scope>NUCLEOTIDE SEQUENCE [LARGE SCALE GENOMIC DNA]</scope>
    <source>
        <strain evidence="4">Yugu1</strain>
    </source>
</reference>
<comment type="similarity">
    <text evidence="1 2">Belongs to the small heat shock protein (HSP20) family.</text>
</comment>
<feature type="domain" description="SHSP" evidence="3">
    <location>
        <begin position="175"/>
        <end position="284"/>
    </location>
</feature>
<dbReference type="EMBL" id="CM003530">
    <property type="protein sequence ID" value="RCV17065.1"/>
    <property type="molecule type" value="Genomic_DNA"/>
</dbReference>
<dbReference type="PANTHER" id="PTHR47838:SF1">
    <property type="entry name" value="21.7 KDA CLASS VI HEAT SHOCK PROTEIN"/>
    <property type="match status" value="1"/>
</dbReference>
<dbReference type="Pfam" id="PF00011">
    <property type="entry name" value="HSP20"/>
    <property type="match status" value="1"/>
</dbReference>
<reference evidence="4" key="2">
    <citation type="submission" date="2015-07" db="EMBL/GenBank/DDBJ databases">
        <authorList>
            <person name="Noorani M."/>
        </authorList>
    </citation>
    <scope>NUCLEOTIDE SEQUENCE</scope>
    <source>
        <strain evidence="4">Yugu1</strain>
    </source>
</reference>
<dbReference type="Gene3D" id="2.60.40.790">
    <property type="match status" value="1"/>
</dbReference>
<name>A0A368QGG0_SETIT</name>
<dbReference type="SUPFAM" id="SSF49764">
    <property type="entry name" value="HSP20-like chaperones"/>
    <property type="match status" value="1"/>
</dbReference>